<proteinExistence type="predicted"/>
<dbReference type="AlphaFoldDB" id="A0A0F9N9F2"/>
<reference evidence="1" key="1">
    <citation type="journal article" date="2015" name="Nature">
        <title>Complex archaea that bridge the gap between prokaryotes and eukaryotes.</title>
        <authorList>
            <person name="Spang A."/>
            <person name="Saw J.H."/>
            <person name="Jorgensen S.L."/>
            <person name="Zaremba-Niedzwiedzka K."/>
            <person name="Martijn J."/>
            <person name="Lind A.E."/>
            <person name="van Eijk R."/>
            <person name="Schleper C."/>
            <person name="Guy L."/>
            <person name="Ettema T.J."/>
        </authorList>
    </citation>
    <scope>NUCLEOTIDE SEQUENCE</scope>
</reference>
<sequence length="71" mass="7978">MGPDVIIKDNRAKPDDIPVSGEIVAFVLSKDSKRVWLTLDTGYEVMLVLDTKFAEVISEVVSEEVIERLEE</sequence>
<gene>
    <name evidence="1" type="ORF">LCGC14_0994600</name>
</gene>
<comment type="caution">
    <text evidence="1">The sequence shown here is derived from an EMBL/GenBank/DDBJ whole genome shotgun (WGS) entry which is preliminary data.</text>
</comment>
<evidence type="ECO:0000313" key="1">
    <source>
        <dbReference type="EMBL" id="KKN14599.1"/>
    </source>
</evidence>
<protein>
    <submittedName>
        <fullName evidence="1">Uncharacterized protein</fullName>
    </submittedName>
</protein>
<name>A0A0F9N9F2_9ZZZZ</name>
<organism evidence="1">
    <name type="scientific">marine sediment metagenome</name>
    <dbReference type="NCBI Taxonomy" id="412755"/>
    <lineage>
        <taxon>unclassified sequences</taxon>
        <taxon>metagenomes</taxon>
        <taxon>ecological metagenomes</taxon>
    </lineage>
</organism>
<accession>A0A0F9N9F2</accession>
<dbReference type="EMBL" id="LAZR01003801">
    <property type="protein sequence ID" value="KKN14599.1"/>
    <property type="molecule type" value="Genomic_DNA"/>
</dbReference>